<dbReference type="Pfam" id="PF20737">
    <property type="entry name" value="Glyco_hydro127C"/>
    <property type="match status" value="1"/>
</dbReference>
<evidence type="ECO:0000259" key="1">
    <source>
        <dbReference type="Pfam" id="PF07944"/>
    </source>
</evidence>
<reference evidence="4" key="1">
    <citation type="submission" date="2018-05" db="EMBL/GenBank/DDBJ databases">
        <authorList>
            <person name="Lanie J.A."/>
            <person name="Ng W.-L."/>
            <person name="Kazmierczak K.M."/>
            <person name="Andrzejewski T.M."/>
            <person name="Davidsen T.M."/>
            <person name="Wayne K.J."/>
            <person name="Tettelin H."/>
            <person name="Glass J.I."/>
            <person name="Rusch D."/>
            <person name="Podicherti R."/>
            <person name="Tsui H.-C.T."/>
            <person name="Winkler M.E."/>
        </authorList>
    </citation>
    <scope>NUCLEOTIDE SEQUENCE</scope>
</reference>
<feature type="non-terminal residue" evidence="4">
    <location>
        <position position="462"/>
    </location>
</feature>
<feature type="domain" description="Non-reducing end beta-L-arabinofuranosidase-like GH127 catalytic" evidence="1">
    <location>
        <begin position="2"/>
        <end position="170"/>
    </location>
</feature>
<accession>A0A382HR79</accession>
<feature type="domain" description="Non-reducing end beta-L-arabinofuranosidase-like GH127 C-terminal" evidence="3">
    <location>
        <begin position="295"/>
        <end position="420"/>
    </location>
</feature>
<evidence type="ECO:0000259" key="3">
    <source>
        <dbReference type="Pfam" id="PF20737"/>
    </source>
</evidence>
<dbReference type="PANTHER" id="PTHR43465:SF2">
    <property type="entry name" value="DUF1680 DOMAIN PROTEIN (AFU_ORTHOLOGUE AFUA_1G08910)"/>
    <property type="match status" value="1"/>
</dbReference>
<protein>
    <submittedName>
        <fullName evidence="4">Uncharacterized protein</fullName>
    </submittedName>
</protein>
<feature type="domain" description="Non-reducing end beta-L-arabinofuranosidase-like GH127 middle" evidence="2">
    <location>
        <begin position="181"/>
        <end position="293"/>
    </location>
</feature>
<dbReference type="Pfam" id="PF20736">
    <property type="entry name" value="Glyco_hydro127M"/>
    <property type="match status" value="1"/>
</dbReference>
<dbReference type="InterPro" id="IPR049049">
    <property type="entry name" value="Beta-AFase-like_GH127_C"/>
</dbReference>
<dbReference type="AlphaFoldDB" id="A0A382HR79"/>
<dbReference type="SUPFAM" id="SSF48208">
    <property type="entry name" value="Six-hairpin glycosidases"/>
    <property type="match status" value="1"/>
</dbReference>
<evidence type="ECO:0000259" key="2">
    <source>
        <dbReference type="Pfam" id="PF20736"/>
    </source>
</evidence>
<dbReference type="EMBL" id="UINC01062641">
    <property type="protein sequence ID" value="SVB89457.1"/>
    <property type="molecule type" value="Genomic_DNA"/>
</dbReference>
<gene>
    <name evidence="4" type="ORF">METZ01_LOCUS242311</name>
</gene>
<evidence type="ECO:0000313" key="4">
    <source>
        <dbReference type="EMBL" id="SVB89457.1"/>
    </source>
</evidence>
<sequence length="462" mass="51286">QHLPVDEYNEPGGHAGSFGWFASGLVDVAALTGNPKYAAAVDRLWQNLVDTKMCITGGVGANGGIEGFGPPHYVHRGGYNETCAASGQVFYNYRLFLLTKDAKYFDVMEIVLLNGLLTGVGLEGNTFFYINPMEVNGEWGFNMQHQKGRFPWWKVVCCPGSISRTVPQVPGYMYAHEGDNLYVTLYAATETEATLTSGKVKVKQETKYPFEGKIALTIDPVKDGQQFALRLRIPTWAREKRFLPGKLYSFKEAPPPWSLQVNGKVVTPRMEKGFAVLDRTWKAGDKVQLDLPMPVQFSTAFNRVVAYNGRVAVTRGPLVFCAEEIDNGMQIQRLAAPQLPKPDQVKVTSIKEGLLKGMPLISFPGVERLEHEVLGNREFRVYLAQPLKPYEGKTRPATIRLVPYFSWNNRGEKSMTVWLPHKVEAGKKGVPLEWIAAKAEKAPISLVGNVTAIAIHNKSGQP</sequence>
<dbReference type="InterPro" id="IPR012878">
    <property type="entry name" value="Beta-AFase-like_GH127_cat"/>
</dbReference>
<dbReference type="GO" id="GO:0005975">
    <property type="term" value="P:carbohydrate metabolic process"/>
    <property type="evidence" value="ECO:0007669"/>
    <property type="project" value="InterPro"/>
</dbReference>
<dbReference type="InterPro" id="IPR008928">
    <property type="entry name" value="6-hairpin_glycosidase_sf"/>
</dbReference>
<name>A0A382HR79_9ZZZZ</name>
<dbReference type="PANTHER" id="PTHR43465">
    <property type="entry name" value="DUF1680 DOMAIN PROTEIN (AFU_ORTHOLOGUE AFUA_1G08910)"/>
    <property type="match status" value="1"/>
</dbReference>
<dbReference type="InterPro" id="IPR049046">
    <property type="entry name" value="Beta-AFase-like_GH127_middle"/>
</dbReference>
<dbReference type="InterPro" id="IPR049174">
    <property type="entry name" value="Beta-AFase-like"/>
</dbReference>
<feature type="non-terminal residue" evidence="4">
    <location>
        <position position="1"/>
    </location>
</feature>
<dbReference type="Pfam" id="PF07944">
    <property type="entry name" value="Beta-AFase-like_GH127_cat"/>
    <property type="match status" value="1"/>
</dbReference>
<organism evidence="4">
    <name type="scientific">marine metagenome</name>
    <dbReference type="NCBI Taxonomy" id="408172"/>
    <lineage>
        <taxon>unclassified sequences</taxon>
        <taxon>metagenomes</taxon>
        <taxon>ecological metagenomes</taxon>
    </lineage>
</organism>
<proteinExistence type="predicted"/>